<keyword evidence="12" id="KW-1015">Disulfide bond</keyword>
<feature type="region of interest" description="Disordered" evidence="17">
    <location>
        <begin position="946"/>
        <end position="1068"/>
    </location>
</feature>
<dbReference type="Pfam" id="PF00520">
    <property type="entry name" value="Ion_trans"/>
    <property type="match status" value="4"/>
</dbReference>
<dbReference type="PANTHER" id="PTHR10037:SF288">
    <property type="entry name" value="SODIUM CHANNEL PROTEIN PARA"/>
    <property type="match status" value="1"/>
</dbReference>
<feature type="region of interest" description="Disordered" evidence="17">
    <location>
        <begin position="1814"/>
        <end position="1837"/>
    </location>
</feature>
<evidence type="ECO:0000256" key="6">
    <source>
        <dbReference type="ARBA" id="ARBA00022737"/>
    </source>
</evidence>
<dbReference type="Gene3D" id="1.20.120.350">
    <property type="entry name" value="Voltage-gated potassium channels. Chain C"/>
    <property type="match status" value="4"/>
</dbReference>
<dbReference type="GO" id="GO:0001518">
    <property type="term" value="C:voltage-gated sodium channel complex"/>
    <property type="evidence" value="ECO:0000318"/>
    <property type="project" value="GO_Central"/>
</dbReference>
<evidence type="ECO:0000256" key="7">
    <source>
        <dbReference type="ARBA" id="ARBA00022882"/>
    </source>
</evidence>
<name>T1EGM2_HELRO</name>
<evidence type="ECO:0000313" key="20">
    <source>
        <dbReference type="EnsemblMetazoa" id="HelroP119038"/>
    </source>
</evidence>
<feature type="domain" description="EF-hand" evidence="18">
    <location>
        <begin position="1730"/>
        <end position="1765"/>
    </location>
</feature>
<evidence type="ECO:0000256" key="11">
    <source>
        <dbReference type="ARBA" id="ARBA00023136"/>
    </source>
</evidence>
<feature type="transmembrane region" description="Helical" evidence="16">
    <location>
        <begin position="743"/>
        <end position="764"/>
    </location>
</feature>
<dbReference type="PROSITE" id="PS50222">
    <property type="entry name" value="EF_HAND_2"/>
    <property type="match status" value="1"/>
</dbReference>
<feature type="compositionally biased region" description="Polar residues" evidence="17">
    <location>
        <begin position="970"/>
        <end position="980"/>
    </location>
</feature>
<evidence type="ECO:0000256" key="13">
    <source>
        <dbReference type="ARBA" id="ARBA00023180"/>
    </source>
</evidence>
<evidence type="ECO:0000256" key="9">
    <source>
        <dbReference type="ARBA" id="ARBA00023053"/>
    </source>
</evidence>
<keyword evidence="10 16" id="KW-0406">Ion transport</keyword>
<keyword evidence="13" id="KW-0325">Glycoprotein</keyword>
<feature type="transmembrane region" description="Helical" evidence="16">
    <location>
        <begin position="1686"/>
        <end position="1709"/>
    </location>
</feature>
<keyword evidence="14 16" id="KW-0739">Sodium transport</keyword>
<dbReference type="SUPFAM" id="SSF81324">
    <property type="entry name" value="Voltage-gated potassium channels"/>
    <property type="match status" value="4"/>
</dbReference>
<keyword evidence="15 16" id="KW-0407">Ion channel</keyword>
<keyword evidence="11 16" id="KW-0472">Membrane</keyword>
<dbReference type="GO" id="GO:0035725">
    <property type="term" value="P:sodium ion transmembrane transport"/>
    <property type="evidence" value="ECO:0000318"/>
    <property type="project" value="GO_Central"/>
</dbReference>
<dbReference type="Pfam" id="PF06512">
    <property type="entry name" value="Na_trans_assoc"/>
    <property type="match status" value="1"/>
</dbReference>
<dbReference type="GO" id="GO:0086010">
    <property type="term" value="P:membrane depolarization during action potential"/>
    <property type="evidence" value="ECO:0000318"/>
    <property type="project" value="GO_Central"/>
</dbReference>
<feature type="transmembrane region" description="Helical" evidence="16">
    <location>
        <begin position="1219"/>
        <end position="1245"/>
    </location>
</feature>
<evidence type="ECO:0000259" key="18">
    <source>
        <dbReference type="PROSITE" id="PS50222"/>
    </source>
</evidence>
<dbReference type="InterPro" id="IPR001696">
    <property type="entry name" value="Na_channel_asu"/>
</dbReference>
<dbReference type="InParanoid" id="T1EGM2"/>
<dbReference type="CTD" id="20195722"/>
<keyword evidence="5 16" id="KW-0812">Transmembrane</keyword>
<dbReference type="PANTHER" id="PTHR10037">
    <property type="entry name" value="VOLTAGE-GATED CATION CHANNEL CALCIUM AND SODIUM"/>
    <property type="match status" value="1"/>
</dbReference>
<sequence>NTQTFVVVARDKTIFRFSSSNGFFFLSPWNPIRRGALVVLTHPLFSLLVMVVILVNCVFMAINKEIPYTECVNIFTSIYTVEGTVKMLSRGFILADFTYLRDAWNWLDFVVVSSAYITMFVGSGEGGGKVAVLRTFRVFRALKTVAVVPGLKTIVGALMEAVRRLRDVMILSLFVLSIFALIGLQLYQGTSLFLHVRACTEKFAVEGNTHTNTQTHTHTHTYTHMHKHTHTYTHTHIHSICGEGYTCLESGFNPNFGYTTYDNFGWALLCAFRLMTQDYWENLYQLTIKANGPAQMFFFIIVIFLGSFYLVNLILAIVAMSYDDCRKQDAQAEEQELLDLMEVSMMKMVVIMQQEEEANAAAYLLQQQDELNKDGEDDEEDDDDDDEDDDDDDNDYVNDVRKSLDEGEGREVAVDWAFDRKSQGSNMSRASLSKNHNVNNLPAYQSLQFAPHSQAGHHVGPIVFPCLENLDLPFADDSAAVTPSSEDICVFQNVRSSHFLAKSGGKPSMTLVSAGGGLGLYPSAGNNQSKIHSPTTNQSNNHSTRFAPNRQSGHIITQPYVPSPKLLATPTSLLLPSDQFQSTNRIRLPDFKRSEPTHFHWVSGRARNANLNNGSGAVGLVVGKTKNVNCFGMEEGQSKKEFLKAKCHQILFGWDCCPCWYRFAHYIELFILDAFVDLFITLCIVINTLFMAMDHDNMSQQLELTLRYGNYVFTCIFTIEAGLKILALGLYKYLEDKWSCFDIVIVILSLIELGLSGIKGLSILRSFRLLRVFKLAKSWPTLNLLIGIIGRTMGALGNLCFVLAIIIFIFAVMGMQLFGPNYVAERFEEKVLPGWHFCDFLHAFMIVFRVLCGEWIESMWDCIRTNGYHCIPFFLLTMIIGNLVLLNLFLALLLSSFGAESLKKSEEEEGPNKLQEAIDRITRFCIYVKSHLAYLCKRGERKLVTMDDDFNDDDDDDETGSRPVPLDPFDQSQQQLSPFVQSDDKATTAHHPNHNHNHQSTMSNCNHDGGSHQHRHSNHHNSSSKQTSLNKHASLDKQKSLDDTASSASSITSVPSSSASSSGDNGSQKSILSKYSYSYDDVTSATRTAEGPEIHEVFVFIKYPDECCPKCCMKCCGPMFERFDQTKVGKVWGSYRFFMFKLVENNYFETFIILMIMLSSLALAVEDVYIENPERWLLKNILKVMDKVFTVIFVLEMIIKQSAYGYKKYFTDAWCWLDFVIVVISLLSLGAESAGYGNIGAFRALRTLRALRPLRAVSRWEGMKVVVNALIQAIPSIFNVLLVCLVFWLIFSIMGVNLFGGKFHECRDANDERLNASIVPNKKVCLQLAEEFNYTWFNPKINFDNVLIGYLALFQVATFKGWIDIMNSAINSQSEPDAQPVYEIRSGMYMYFVFFIVFGAFFTLNLFIGVIIENFNMQKKKAGGSLEMLMTEDQKKYYNAMKKLGSKQPQKPIPKPKIKFQLILFYITSSQKFDIFIMLIILLNMTTMAIEHFDQSEELTKALYWINQVFVGIFSLECVMKLLSLRQYYFKQPWNVFDFIVVISSVATSLFVSDQVDNLPISPTLLRVVRVFRVGRILRLVKSAKGIRTLLFSLAVSMPALFNIGLLLFLVMFIYSIFGMSFFMHVKHTKGIDDMFNFETFFRSMIILFQISTSAGWDGVLAGLMNEEDCDKTPSDVRPNGDCGDSGQAVVFLVTYLVISFLVVINMYIAVILENFSQATEDVQQGLTQDDFDMYYEIWEKFDENASQYIPLSDLSRFVDELEAPLRLPAPNTFKLVSLNIPICENDRVHCLDILDALTKNYLGTGEVADDLADIKKGPDRKDYQPISSTQRRQRENYAAKVIQNCWRKYRRKKNGDGDDDDDD</sequence>
<dbReference type="FunFam" id="1.10.287.70:FF:000047">
    <property type="entry name" value="Sodium channel protein"/>
    <property type="match status" value="1"/>
</dbReference>
<evidence type="ECO:0000256" key="16">
    <source>
        <dbReference type="RuleBase" id="RU361132"/>
    </source>
</evidence>
<protein>
    <recommendedName>
        <fullName evidence="16">Sodium channel protein</fullName>
    </recommendedName>
</protein>
<feature type="transmembrane region" description="Helical" evidence="16">
    <location>
        <begin position="1389"/>
        <end position="1412"/>
    </location>
</feature>
<proteinExistence type="inferred from homology"/>
<dbReference type="KEGG" id="hro:HELRODRAFT_119038"/>
<evidence type="ECO:0000256" key="2">
    <source>
        <dbReference type="ARBA" id="ARBA00022448"/>
    </source>
</evidence>
<dbReference type="InterPro" id="IPR002048">
    <property type="entry name" value="EF_hand_dom"/>
</dbReference>
<dbReference type="GO" id="GO:0005509">
    <property type="term" value="F:calcium ion binding"/>
    <property type="evidence" value="ECO:0007669"/>
    <property type="project" value="InterPro"/>
</dbReference>
<dbReference type="EnsemblMetazoa" id="HelroT119038">
    <property type="protein sequence ID" value="HelroP119038"/>
    <property type="gene ID" value="HelroG119038"/>
</dbReference>
<keyword evidence="21" id="KW-1185">Reference proteome</keyword>
<dbReference type="FunFam" id="1.20.120.350:FF:000026">
    <property type="entry name" value="Sodium channel protein"/>
    <property type="match status" value="1"/>
</dbReference>
<dbReference type="HOGENOM" id="CLU_000540_5_0_1"/>
<gene>
    <name evidence="20" type="primary">20195722</name>
    <name evidence="19" type="ORF">HELRODRAFT_119038</name>
</gene>
<dbReference type="FunFam" id="1.20.120.350:FF:000019">
    <property type="entry name" value="Sodium channel protein"/>
    <property type="match status" value="1"/>
</dbReference>
<evidence type="ECO:0000256" key="5">
    <source>
        <dbReference type="ARBA" id="ARBA00022692"/>
    </source>
</evidence>
<feature type="compositionally biased region" description="Acidic residues" evidence="17">
    <location>
        <begin position="375"/>
        <end position="396"/>
    </location>
</feature>
<evidence type="ECO:0000256" key="4">
    <source>
        <dbReference type="ARBA" id="ARBA00022475"/>
    </source>
</evidence>
<dbReference type="InterPro" id="IPR044564">
    <property type="entry name" value="Na_chnl_inactivation_gate"/>
</dbReference>
<keyword evidence="4" id="KW-1003">Cell membrane</keyword>
<dbReference type="GO" id="GO:0019233">
    <property type="term" value="P:sensory perception of pain"/>
    <property type="evidence" value="ECO:0000318"/>
    <property type="project" value="GO_Central"/>
</dbReference>
<dbReference type="CDD" id="cd13433">
    <property type="entry name" value="Na_channel_gate"/>
    <property type="match status" value="1"/>
</dbReference>
<evidence type="ECO:0000256" key="15">
    <source>
        <dbReference type="ARBA" id="ARBA00023303"/>
    </source>
</evidence>
<feature type="compositionally biased region" description="Basic and acidic residues" evidence="17">
    <location>
        <begin position="1814"/>
        <end position="1824"/>
    </location>
</feature>
<dbReference type="FunFam" id="1.20.120.350:FF:000075">
    <property type="entry name" value="Sodium channel protein"/>
    <property type="match status" value="1"/>
</dbReference>
<reference evidence="20" key="3">
    <citation type="submission" date="2015-06" db="UniProtKB">
        <authorList>
            <consortium name="EnsemblMetazoa"/>
        </authorList>
    </citation>
    <scope>IDENTIFICATION</scope>
</reference>
<comment type="function">
    <text evidence="16">Mediates the voltage-dependent sodium ion permeability of excitable membranes. Assuming opened or closed conformations in response to the voltage difference across the membrane, the protein forms a sodium-selective channel through which Na(+) ions may pass in accordance with their electrochemical gradient.</text>
</comment>
<evidence type="ECO:0000256" key="12">
    <source>
        <dbReference type="ARBA" id="ARBA00023157"/>
    </source>
</evidence>
<dbReference type="OMA" id="FTEMEQD"/>
<keyword evidence="9 16" id="KW-0915">Sodium</keyword>
<feature type="region of interest" description="Disordered" evidence="17">
    <location>
        <begin position="372"/>
        <end position="406"/>
    </location>
</feature>
<feature type="transmembrane region" description="Helical" evidence="16">
    <location>
        <begin position="1181"/>
        <end position="1199"/>
    </location>
</feature>
<dbReference type="InterPro" id="IPR005821">
    <property type="entry name" value="Ion_trans_dom"/>
</dbReference>
<evidence type="ECO:0000313" key="21">
    <source>
        <dbReference type="Proteomes" id="UP000015101"/>
    </source>
</evidence>
<evidence type="ECO:0000256" key="10">
    <source>
        <dbReference type="ARBA" id="ARBA00023065"/>
    </source>
</evidence>
<evidence type="ECO:0000256" key="3">
    <source>
        <dbReference type="ARBA" id="ARBA00022461"/>
    </source>
</evidence>
<dbReference type="eggNOG" id="KOG2301">
    <property type="taxonomic scope" value="Eukaryota"/>
</dbReference>
<feature type="transmembrane region" description="Helical" evidence="16">
    <location>
        <begin position="784"/>
        <end position="813"/>
    </location>
</feature>
<comment type="similarity">
    <text evidence="16">Belongs to the sodium channel (TC 1.A.1.10) family.</text>
</comment>
<feature type="transmembrane region" description="Helical" evidence="16">
    <location>
        <begin position="1535"/>
        <end position="1553"/>
    </location>
</feature>
<feature type="compositionally biased region" description="Basic and acidic residues" evidence="17">
    <location>
        <begin position="1033"/>
        <end position="1042"/>
    </location>
</feature>
<accession>T1EGM2</accession>
<keyword evidence="2 16" id="KW-0813">Transport</keyword>
<keyword evidence="8 16" id="KW-1133">Transmembrane helix</keyword>
<dbReference type="GeneID" id="20195722"/>
<feature type="transmembrane region" description="Helical" evidence="16">
    <location>
        <begin position="873"/>
        <end position="894"/>
    </location>
</feature>
<dbReference type="FunFam" id="1.20.120.350:FF:000004">
    <property type="entry name" value="Sodium channel protein"/>
    <property type="match status" value="1"/>
</dbReference>
<feature type="compositionally biased region" description="Low complexity" evidence="17">
    <location>
        <begin position="1043"/>
        <end position="1068"/>
    </location>
</feature>
<dbReference type="EMBL" id="KB097642">
    <property type="protein sequence ID" value="ESN92382.1"/>
    <property type="molecule type" value="Genomic_DNA"/>
</dbReference>
<feature type="transmembrane region" description="Helical" evidence="16">
    <location>
        <begin position="168"/>
        <end position="187"/>
    </location>
</feature>
<dbReference type="OrthoDB" id="2984333at2759"/>
<dbReference type="Proteomes" id="UP000015101">
    <property type="component" value="Unassembled WGS sequence"/>
</dbReference>
<keyword evidence="7 16" id="KW-0851">Voltage-gated channel</keyword>
<keyword evidence="6" id="KW-0677">Repeat</keyword>
<feature type="transmembrane region" description="Helical" evidence="16">
    <location>
        <begin position="666"/>
        <end position="690"/>
    </location>
</feature>
<dbReference type="FunCoup" id="T1EGM2">
    <property type="interactions" value="234"/>
</dbReference>
<dbReference type="InterPro" id="IPR010526">
    <property type="entry name" value="Na_trans_assoc_dom"/>
</dbReference>
<dbReference type="FunFam" id="1.10.287.70:FF:000046">
    <property type="entry name" value="Sodium channel protein"/>
    <property type="match status" value="1"/>
</dbReference>
<feature type="transmembrane region" description="Helical" evidence="16">
    <location>
        <begin position="833"/>
        <end position="852"/>
    </location>
</feature>
<dbReference type="GO" id="GO:0019228">
    <property type="term" value="P:neuronal action potential"/>
    <property type="evidence" value="ECO:0000318"/>
    <property type="project" value="GO_Central"/>
</dbReference>
<dbReference type="RefSeq" id="XP_009029484.1">
    <property type="nucleotide sequence ID" value="XM_009031236.1"/>
</dbReference>
<feature type="transmembrane region" description="Helical" evidence="16">
    <location>
        <begin position="1265"/>
        <end position="1291"/>
    </location>
</feature>
<dbReference type="EMBL" id="AMQM01007584">
    <property type="status" value="NOT_ANNOTATED_CDS"/>
    <property type="molecule type" value="Genomic_DNA"/>
</dbReference>
<feature type="transmembrane region" description="Helical" evidence="16">
    <location>
        <begin position="297"/>
        <end position="322"/>
    </location>
</feature>
<dbReference type="Gene3D" id="1.10.238.10">
    <property type="entry name" value="EF-hand"/>
    <property type="match status" value="1"/>
</dbReference>
<dbReference type="PRINTS" id="PR00170">
    <property type="entry name" value="NACHANNEL"/>
</dbReference>
<feature type="transmembrane region" description="Helical" evidence="16">
    <location>
        <begin position="1147"/>
        <end position="1169"/>
    </location>
</feature>
<evidence type="ECO:0000256" key="1">
    <source>
        <dbReference type="ARBA" id="ARBA00004651"/>
    </source>
</evidence>
<evidence type="ECO:0000256" key="8">
    <source>
        <dbReference type="ARBA" id="ARBA00022989"/>
    </source>
</evidence>
<evidence type="ECO:0000313" key="19">
    <source>
        <dbReference type="EMBL" id="ESN92382.1"/>
    </source>
</evidence>
<feature type="transmembrane region" description="Helical" evidence="16">
    <location>
        <begin position="1600"/>
        <end position="1624"/>
    </location>
</feature>
<keyword evidence="3 16" id="KW-0894">Sodium channel</keyword>
<evidence type="ECO:0000256" key="17">
    <source>
        <dbReference type="SAM" id="MobiDB-lite"/>
    </source>
</evidence>
<feature type="transmembrane region" description="Helical" evidence="16">
    <location>
        <begin position="711"/>
        <end position="731"/>
    </location>
</feature>
<feature type="transmembrane region" description="Helical" evidence="16">
    <location>
        <begin position="1502"/>
        <end position="1523"/>
    </location>
</feature>
<feature type="transmembrane region" description="Helical" evidence="16">
    <location>
        <begin position="1473"/>
        <end position="1490"/>
    </location>
</feature>
<dbReference type="FunFam" id="1.10.238.10:FF:000002">
    <property type="entry name" value="Sodium channel protein"/>
    <property type="match status" value="1"/>
</dbReference>
<comment type="subcellular location">
    <subcellularLocation>
        <location evidence="1 16">Cell membrane</location>
        <topology evidence="1 16">Multi-pass membrane protein</topology>
    </subcellularLocation>
</comment>
<dbReference type="STRING" id="6412.T1EGM2"/>
<dbReference type="Gene3D" id="1.10.287.70">
    <property type="match status" value="4"/>
</dbReference>
<dbReference type="GO" id="GO:0005248">
    <property type="term" value="F:voltage-gated sodium channel activity"/>
    <property type="evidence" value="ECO:0000318"/>
    <property type="project" value="GO_Central"/>
</dbReference>
<evidence type="ECO:0000256" key="14">
    <source>
        <dbReference type="ARBA" id="ARBA00023201"/>
    </source>
</evidence>
<feature type="compositionally biased region" description="Acidic residues" evidence="17">
    <location>
        <begin position="946"/>
        <end position="958"/>
    </location>
</feature>
<organism evidence="20 21">
    <name type="scientific">Helobdella robusta</name>
    <name type="common">Californian leech</name>
    <dbReference type="NCBI Taxonomy" id="6412"/>
    <lineage>
        <taxon>Eukaryota</taxon>
        <taxon>Metazoa</taxon>
        <taxon>Spiralia</taxon>
        <taxon>Lophotrochozoa</taxon>
        <taxon>Annelida</taxon>
        <taxon>Clitellata</taxon>
        <taxon>Hirudinea</taxon>
        <taxon>Rhynchobdellida</taxon>
        <taxon>Glossiphoniidae</taxon>
        <taxon>Helobdella</taxon>
    </lineage>
</organism>
<dbReference type="InterPro" id="IPR027359">
    <property type="entry name" value="Volt_channel_dom_sf"/>
</dbReference>
<comment type="caution">
    <text evidence="16">Lacks conserved residue(s) required for the propagation of feature annotation.</text>
</comment>
<dbReference type="InterPro" id="IPR043203">
    <property type="entry name" value="VGCC_Ca_Na"/>
</dbReference>
<reference evidence="19 21" key="2">
    <citation type="journal article" date="2013" name="Nature">
        <title>Insights into bilaterian evolution from three spiralian genomes.</title>
        <authorList>
            <person name="Simakov O."/>
            <person name="Marletaz F."/>
            <person name="Cho S.J."/>
            <person name="Edsinger-Gonzales E."/>
            <person name="Havlak P."/>
            <person name="Hellsten U."/>
            <person name="Kuo D.H."/>
            <person name="Larsson T."/>
            <person name="Lv J."/>
            <person name="Arendt D."/>
            <person name="Savage R."/>
            <person name="Osoegawa K."/>
            <person name="de Jong P."/>
            <person name="Grimwood J."/>
            <person name="Chapman J.A."/>
            <person name="Shapiro H."/>
            <person name="Aerts A."/>
            <person name="Otillar R.P."/>
            <person name="Terry A.Y."/>
            <person name="Boore J.L."/>
            <person name="Grigoriev I.V."/>
            <person name="Lindberg D.R."/>
            <person name="Seaver E.C."/>
            <person name="Weisblat D.A."/>
            <person name="Putnam N.H."/>
            <person name="Rokhsar D.S."/>
        </authorList>
    </citation>
    <scope>NUCLEOTIDE SEQUENCE</scope>
</reference>
<feature type="transmembrane region" description="Helical" evidence="16">
    <location>
        <begin position="36"/>
        <end position="59"/>
    </location>
</feature>
<reference evidence="21" key="1">
    <citation type="submission" date="2012-12" db="EMBL/GenBank/DDBJ databases">
        <authorList>
            <person name="Hellsten U."/>
            <person name="Grimwood J."/>
            <person name="Chapman J.A."/>
            <person name="Shapiro H."/>
            <person name="Aerts A."/>
            <person name="Otillar R.P."/>
            <person name="Terry A.Y."/>
            <person name="Boore J.L."/>
            <person name="Simakov O."/>
            <person name="Marletaz F."/>
            <person name="Cho S.-J."/>
            <person name="Edsinger-Gonzales E."/>
            <person name="Havlak P."/>
            <person name="Kuo D.-H."/>
            <person name="Larsson T."/>
            <person name="Lv J."/>
            <person name="Arendt D."/>
            <person name="Savage R."/>
            <person name="Osoegawa K."/>
            <person name="de Jong P."/>
            <person name="Lindberg D.R."/>
            <person name="Seaver E.C."/>
            <person name="Weisblat D.A."/>
            <person name="Putnam N.H."/>
            <person name="Grigoriev I.V."/>
            <person name="Rokhsar D.S."/>
        </authorList>
    </citation>
    <scope>NUCLEOTIDE SEQUENCE</scope>
</reference>